<feature type="domain" description="Large ribosomal subunit protein uL6 alpha-beta" evidence="7">
    <location>
        <begin position="91"/>
        <end position="163"/>
    </location>
</feature>
<organism evidence="8 9">
    <name type="scientific">Coraliomargarita sinensis</name>
    <dbReference type="NCBI Taxonomy" id="2174842"/>
    <lineage>
        <taxon>Bacteria</taxon>
        <taxon>Pseudomonadati</taxon>
        <taxon>Verrucomicrobiota</taxon>
        <taxon>Opitutia</taxon>
        <taxon>Puniceicoccales</taxon>
        <taxon>Coraliomargaritaceae</taxon>
        <taxon>Coraliomargarita</taxon>
    </lineage>
</organism>
<dbReference type="PRINTS" id="PR00059">
    <property type="entry name" value="RIBOSOMALL6"/>
</dbReference>
<dbReference type="OrthoDB" id="9805007at2"/>
<sequence>MSRIGKLPVPVLDKATVAIDGQTVRVEGPKGKLEKTFDRSVNIELADSEVRVTPADKSPHAYAMYGTVRSIINNMVIGVVEGYKKELELKGVGFRGALKGNVLDMALGKSHPCEITIPEGITVTVKENTKITVEGADKQMVGEITASIYAFYPAEPYKGKGVHIVGKYVRRKEGKKSA</sequence>
<name>A0A317ZJ11_9BACT</name>
<dbReference type="PANTHER" id="PTHR11655">
    <property type="entry name" value="60S/50S RIBOSOMAL PROTEIN L6/L9"/>
    <property type="match status" value="1"/>
</dbReference>
<keyword evidence="2 5" id="KW-0687">Ribonucleoprotein</keyword>
<dbReference type="SUPFAM" id="SSF56053">
    <property type="entry name" value="Ribosomal protein L6"/>
    <property type="match status" value="2"/>
</dbReference>
<gene>
    <name evidence="8" type="ORF">DDZ13_03070</name>
</gene>
<dbReference type="Proteomes" id="UP000247099">
    <property type="component" value="Unassembled WGS sequence"/>
</dbReference>
<dbReference type="NCBIfam" id="TIGR03654">
    <property type="entry name" value="L6_bact"/>
    <property type="match status" value="1"/>
</dbReference>
<accession>A0A317ZJ11</accession>
<evidence type="ECO:0000256" key="4">
    <source>
        <dbReference type="NCBIfam" id="TIGR03654"/>
    </source>
</evidence>
<comment type="similarity">
    <text evidence="5">Belongs to the universal ribosomal protein uL6 family.</text>
</comment>
<evidence type="ECO:0000256" key="3">
    <source>
        <dbReference type="ARBA" id="ARBA00035454"/>
    </source>
</evidence>
<evidence type="ECO:0000256" key="1">
    <source>
        <dbReference type="ARBA" id="ARBA00022980"/>
    </source>
</evidence>
<dbReference type="Gene3D" id="3.90.930.12">
    <property type="entry name" value="Ribosomal protein L6, alpha-beta domain"/>
    <property type="match status" value="2"/>
</dbReference>
<protein>
    <recommendedName>
        <fullName evidence="3 4">50S ribosomal protein L6</fullName>
    </recommendedName>
</protein>
<evidence type="ECO:0000259" key="7">
    <source>
        <dbReference type="Pfam" id="PF00347"/>
    </source>
</evidence>
<keyword evidence="6" id="KW-0694">RNA-binding</keyword>
<dbReference type="InterPro" id="IPR019906">
    <property type="entry name" value="Ribosomal_uL6_bac-type"/>
</dbReference>
<evidence type="ECO:0000313" key="8">
    <source>
        <dbReference type="EMBL" id="PXA04962.1"/>
    </source>
</evidence>
<keyword evidence="6" id="KW-0699">rRNA-binding</keyword>
<dbReference type="InterPro" id="IPR000702">
    <property type="entry name" value="Ribosomal_uL6-like"/>
</dbReference>
<comment type="caution">
    <text evidence="8">The sequence shown here is derived from an EMBL/GenBank/DDBJ whole genome shotgun (WGS) entry which is preliminary data.</text>
</comment>
<dbReference type="GO" id="GO:0003735">
    <property type="term" value="F:structural constituent of ribosome"/>
    <property type="evidence" value="ECO:0007669"/>
    <property type="project" value="UniProtKB-UniRule"/>
</dbReference>
<dbReference type="FunCoup" id="A0A317ZJ11">
    <property type="interactions" value="557"/>
</dbReference>
<dbReference type="RefSeq" id="WP_110129963.1">
    <property type="nucleotide sequence ID" value="NZ_QHJQ01000002.1"/>
</dbReference>
<keyword evidence="1 5" id="KW-0689">Ribosomal protein</keyword>
<dbReference type="GO" id="GO:0019843">
    <property type="term" value="F:rRNA binding"/>
    <property type="evidence" value="ECO:0007669"/>
    <property type="project" value="UniProtKB-UniRule"/>
</dbReference>
<dbReference type="InterPro" id="IPR020040">
    <property type="entry name" value="Ribosomal_uL6_a/b-dom"/>
</dbReference>
<dbReference type="GO" id="GO:0022625">
    <property type="term" value="C:cytosolic large ribosomal subunit"/>
    <property type="evidence" value="ECO:0007669"/>
    <property type="project" value="UniProtKB-UniRule"/>
</dbReference>
<evidence type="ECO:0000313" key="9">
    <source>
        <dbReference type="Proteomes" id="UP000247099"/>
    </source>
</evidence>
<reference evidence="8 9" key="1">
    <citation type="submission" date="2018-05" db="EMBL/GenBank/DDBJ databases">
        <title>Coraliomargarita sinensis sp. nov., isolated from a marine solar saltern.</title>
        <authorList>
            <person name="Zhou L.Y."/>
        </authorList>
    </citation>
    <scope>NUCLEOTIDE SEQUENCE [LARGE SCALE GENOMIC DNA]</scope>
    <source>
        <strain evidence="8 9">WN38</strain>
    </source>
</reference>
<keyword evidence="9" id="KW-1185">Reference proteome</keyword>
<feature type="domain" description="Large ribosomal subunit protein uL6 alpha-beta" evidence="7">
    <location>
        <begin position="15"/>
        <end position="82"/>
    </location>
</feature>
<dbReference type="EMBL" id="QHJQ01000002">
    <property type="protein sequence ID" value="PXA04962.1"/>
    <property type="molecule type" value="Genomic_DNA"/>
</dbReference>
<dbReference type="InParanoid" id="A0A317ZJ11"/>
<comment type="function">
    <text evidence="6">This protein binds to the 23S rRNA, and is important in its secondary structure. It is located near the subunit interface in the base of the L7/L12 stalk, and near the tRNA binding site of the peptidyltransferase center.</text>
</comment>
<dbReference type="Pfam" id="PF00347">
    <property type="entry name" value="Ribosomal_L6"/>
    <property type="match status" value="2"/>
</dbReference>
<dbReference type="AlphaFoldDB" id="A0A317ZJ11"/>
<proteinExistence type="inferred from homology"/>
<dbReference type="InterPro" id="IPR036789">
    <property type="entry name" value="Ribosomal_uL6-like_a/b-dom_sf"/>
</dbReference>
<dbReference type="PANTHER" id="PTHR11655:SF14">
    <property type="entry name" value="LARGE RIBOSOMAL SUBUNIT PROTEIN UL6M"/>
    <property type="match status" value="1"/>
</dbReference>
<dbReference type="GO" id="GO:0002181">
    <property type="term" value="P:cytoplasmic translation"/>
    <property type="evidence" value="ECO:0007669"/>
    <property type="project" value="TreeGrafter"/>
</dbReference>
<evidence type="ECO:0000256" key="2">
    <source>
        <dbReference type="ARBA" id="ARBA00023274"/>
    </source>
</evidence>
<dbReference type="PIRSF" id="PIRSF002162">
    <property type="entry name" value="Ribosomal_L6"/>
    <property type="match status" value="1"/>
</dbReference>
<evidence type="ECO:0000256" key="6">
    <source>
        <dbReference type="RuleBase" id="RU003870"/>
    </source>
</evidence>
<evidence type="ECO:0000256" key="5">
    <source>
        <dbReference type="RuleBase" id="RU003869"/>
    </source>
</evidence>